<reference evidence="2" key="1">
    <citation type="journal article" date="2020" name="mSystems">
        <title>Genome- and Community-Level Interaction Insights into Carbon Utilization and Element Cycling Functions of Hydrothermarchaeota in Hydrothermal Sediment.</title>
        <authorList>
            <person name="Zhou Z."/>
            <person name="Liu Y."/>
            <person name="Xu W."/>
            <person name="Pan J."/>
            <person name="Luo Z.H."/>
            <person name="Li M."/>
        </authorList>
    </citation>
    <scope>NUCLEOTIDE SEQUENCE [LARGE SCALE GENOMIC DNA]</scope>
    <source>
        <strain evidence="2">SpSt-780</strain>
    </source>
</reference>
<feature type="transmembrane region" description="Helical" evidence="1">
    <location>
        <begin position="26"/>
        <end position="55"/>
    </location>
</feature>
<evidence type="ECO:0000256" key="1">
    <source>
        <dbReference type="SAM" id="Phobius"/>
    </source>
</evidence>
<feature type="transmembrane region" description="Helical" evidence="1">
    <location>
        <begin position="76"/>
        <end position="104"/>
    </location>
</feature>
<evidence type="ECO:0008006" key="3">
    <source>
        <dbReference type="Google" id="ProtNLM"/>
    </source>
</evidence>
<keyword evidence="1" id="KW-0812">Transmembrane</keyword>
<keyword evidence="1" id="KW-0472">Membrane</keyword>
<keyword evidence="1" id="KW-1133">Transmembrane helix</keyword>
<comment type="caution">
    <text evidence="2">The sequence shown here is derived from an EMBL/GenBank/DDBJ whole genome shotgun (WGS) entry which is preliminary data.</text>
</comment>
<gene>
    <name evidence="2" type="ORF">ENV67_03155</name>
</gene>
<sequence>MGIDDKLIEKYLGKRRLFGILKALSVIHFIIGGLLIISITGTIPGILFILMGYYLNKLSGDVLKIDEDKEKFLKNLLSFFILYVIMLILFFIIFFIGLIIYLFFGNFEGLTF</sequence>
<dbReference type="EMBL" id="DTHG01000037">
    <property type="protein sequence ID" value="HGW91522.1"/>
    <property type="molecule type" value="Genomic_DNA"/>
</dbReference>
<name>A0A7C4Y503_UNCW3</name>
<evidence type="ECO:0000313" key="2">
    <source>
        <dbReference type="EMBL" id="HGW91522.1"/>
    </source>
</evidence>
<organism evidence="2">
    <name type="scientific">candidate division WOR-3 bacterium</name>
    <dbReference type="NCBI Taxonomy" id="2052148"/>
    <lineage>
        <taxon>Bacteria</taxon>
        <taxon>Bacteria division WOR-3</taxon>
    </lineage>
</organism>
<protein>
    <recommendedName>
        <fullName evidence="3">DUF5362 domain-containing protein</fullName>
    </recommendedName>
</protein>
<accession>A0A7C4Y503</accession>
<proteinExistence type="predicted"/>
<dbReference type="AlphaFoldDB" id="A0A7C4Y503"/>